<reference evidence="3 4" key="1">
    <citation type="submission" date="2018-11" db="EMBL/GenBank/DDBJ databases">
        <title>Genome sequence of Apiotrichum porosum DSM 27194.</title>
        <authorList>
            <person name="Aliyu H."/>
            <person name="Gorte O."/>
            <person name="Ochsenreither K."/>
        </authorList>
    </citation>
    <scope>NUCLEOTIDE SEQUENCE [LARGE SCALE GENOMIC DNA]</scope>
    <source>
        <strain evidence="3 4">DSM 27194</strain>
    </source>
</reference>
<dbReference type="InterPro" id="IPR001138">
    <property type="entry name" value="Zn2Cys6_DnaBD"/>
</dbReference>
<organism evidence="3 4">
    <name type="scientific">Apiotrichum porosum</name>
    <dbReference type="NCBI Taxonomy" id="105984"/>
    <lineage>
        <taxon>Eukaryota</taxon>
        <taxon>Fungi</taxon>
        <taxon>Dikarya</taxon>
        <taxon>Basidiomycota</taxon>
        <taxon>Agaricomycotina</taxon>
        <taxon>Tremellomycetes</taxon>
        <taxon>Trichosporonales</taxon>
        <taxon>Trichosporonaceae</taxon>
        <taxon>Apiotrichum</taxon>
    </lineage>
</organism>
<gene>
    <name evidence="3" type="ORF">EHS24_003805</name>
</gene>
<feature type="domain" description="Zn(2)-C6 fungal-type" evidence="2">
    <location>
        <begin position="19"/>
        <end position="50"/>
    </location>
</feature>
<evidence type="ECO:0000256" key="1">
    <source>
        <dbReference type="SAM" id="MobiDB-lite"/>
    </source>
</evidence>
<dbReference type="EMBL" id="RSCE01000018">
    <property type="protein sequence ID" value="RSH77168.1"/>
    <property type="molecule type" value="Genomic_DNA"/>
</dbReference>
<evidence type="ECO:0000259" key="2">
    <source>
        <dbReference type="PROSITE" id="PS50048"/>
    </source>
</evidence>
<name>A0A427XEA5_9TREE</name>
<protein>
    <recommendedName>
        <fullName evidence="2">Zn(2)-C6 fungal-type domain-containing protein</fullName>
    </recommendedName>
</protein>
<evidence type="ECO:0000313" key="3">
    <source>
        <dbReference type="EMBL" id="RSH77168.1"/>
    </source>
</evidence>
<dbReference type="Pfam" id="PF00172">
    <property type="entry name" value="Zn_clus"/>
    <property type="match status" value="1"/>
</dbReference>
<dbReference type="InterPro" id="IPR036864">
    <property type="entry name" value="Zn2-C6_fun-type_DNA-bd_sf"/>
</dbReference>
<proteinExistence type="predicted"/>
<comment type="caution">
    <text evidence="3">The sequence shown here is derived from an EMBL/GenBank/DDBJ whole genome shotgun (WGS) entry which is preliminary data.</text>
</comment>
<dbReference type="GO" id="GO:0008270">
    <property type="term" value="F:zinc ion binding"/>
    <property type="evidence" value="ECO:0007669"/>
    <property type="project" value="InterPro"/>
</dbReference>
<dbReference type="OrthoDB" id="2595934at2759"/>
<accession>A0A427XEA5</accession>
<dbReference type="RefSeq" id="XP_028472315.1">
    <property type="nucleotide sequence ID" value="XM_028619446.1"/>
</dbReference>
<sequence>MSPSPPPAAKRKRTKVSNACQQCQSRKSRCELVTASGCHRCRVLGTDCSLARDEEADDSNQDVSPDSSHDPLKASAATELRTMRIKMERMESTIASLARLLAGAPQPRRPDGDGQHLALPADSEEYYMSASSRISYALQLPYRPSFPDVVAHGLVTSAGLREAIRITRETLPTYLPINLGLDSTDHLMRACVVHYAAHRSPTLGSPEDTRFRARVLHRVHVELAALPSAPASRDTLRACLVFSHAPGGTTVHALPSRADPFGASARAFASLEEVGVNEAVYILGRGAWTTVGVDNLIEDVQLCTIDMLALSFFPPASSAPRLYSILPVERARSLGPETVHLVLESMLLDATQPLTEAVRALRIAPTFDSALVDNLLATIQATHDRLEAWREVVTTESLATTPYLLLHSYQLEAAMCLKLSSDSRHAIPLIVKGARFPAIISGFGKHLVGSCRVIAEQSVQQTTNLTMLPGFSLTICFLAYATLRQIKLLHPEIELPDMLAFRKTLEESHLSAEKTLTYIDNMNAALVWSDFVNSPPEPQEPAPFMWEDMFLGFDWNAFDHQMLGNI</sequence>
<evidence type="ECO:0000313" key="4">
    <source>
        <dbReference type="Proteomes" id="UP000279236"/>
    </source>
</evidence>
<feature type="region of interest" description="Disordered" evidence="1">
    <location>
        <begin position="56"/>
        <end position="77"/>
    </location>
</feature>
<dbReference type="GeneID" id="39588348"/>
<dbReference type="Proteomes" id="UP000279236">
    <property type="component" value="Unassembled WGS sequence"/>
</dbReference>
<dbReference type="SUPFAM" id="SSF57701">
    <property type="entry name" value="Zn2/Cys6 DNA-binding domain"/>
    <property type="match status" value="1"/>
</dbReference>
<dbReference type="PROSITE" id="PS50048">
    <property type="entry name" value="ZN2_CY6_FUNGAL_2"/>
    <property type="match status" value="1"/>
</dbReference>
<keyword evidence="4" id="KW-1185">Reference proteome</keyword>
<dbReference type="AlphaFoldDB" id="A0A427XEA5"/>
<dbReference type="Gene3D" id="4.10.240.10">
    <property type="entry name" value="Zn(2)-C6 fungal-type DNA-binding domain"/>
    <property type="match status" value="1"/>
</dbReference>
<dbReference type="GO" id="GO:0000981">
    <property type="term" value="F:DNA-binding transcription factor activity, RNA polymerase II-specific"/>
    <property type="evidence" value="ECO:0007669"/>
    <property type="project" value="InterPro"/>
</dbReference>